<comment type="caution">
    <text evidence="1">The sequence shown here is derived from an EMBL/GenBank/DDBJ whole genome shotgun (WGS) entry which is preliminary data.</text>
</comment>
<dbReference type="EMBL" id="MAYF01000359">
    <property type="protein sequence ID" value="OCA69227.1"/>
    <property type="molecule type" value="Genomic_DNA"/>
</dbReference>
<gene>
    <name evidence="1" type="ORF">BBH99_14805</name>
</gene>
<accession>A0ABX2X576</accession>
<keyword evidence="2" id="KW-1185">Reference proteome</keyword>
<protein>
    <submittedName>
        <fullName evidence="1">Uncharacterized protein</fullName>
    </submittedName>
</protein>
<organism evidence="1 2">
    <name type="scientific">Chryseobacterium contaminans</name>
    <dbReference type="NCBI Taxonomy" id="1423959"/>
    <lineage>
        <taxon>Bacteria</taxon>
        <taxon>Pseudomonadati</taxon>
        <taxon>Bacteroidota</taxon>
        <taxon>Flavobacteriia</taxon>
        <taxon>Flavobacteriales</taxon>
        <taxon>Weeksellaceae</taxon>
        <taxon>Chryseobacterium group</taxon>
        <taxon>Chryseobacterium</taxon>
    </lineage>
</organism>
<proteinExistence type="predicted"/>
<sequence length="177" mass="19023">MINIIEKKMMKNISLAVAFIVSTVSFAQVAIEKPMIDGTSTILDFNNVAGNTKGLILPSTSGVTTGALVNGTFIFDVTDKKVKVYENDVWKPLSDAGDLGTITLNNAPERGKGVIIGAPTSDADGVLILESLNKAMILPQITTPHLNVKSPYPGMICYDVTSRSLAVFDGSVWNYWK</sequence>
<dbReference type="Proteomes" id="UP000093508">
    <property type="component" value="Unassembled WGS sequence"/>
</dbReference>
<evidence type="ECO:0000313" key="1">
    <source>
        <dbReference type="EMBL" id="OCA69227.1"/>
    </source>
</evidence>
<reference evidence="1 2" key="1">
    <citation type="submission" date="2016-07" db="EMBL/GenBank/DDBJ databases">
        <authorList>
            <person name="Jeong J.-J."/>
            <person name="Kim D.W."/>
            <person name="Sang M.K."/>
            <person name="Choi I.-G."/>
            <person name="Kim K.D."/>
        </authorList>
    </citation>
    <scope>NUCLEOTIDE SEQUENCE [LARGE SCALE GENOMIC DNA]</scope>
    <source>
        <strain evidence="1 2">C-26</strain>
    </source>
</reference>
<evidence type="ECO:0000313" key="2">
    <source>
        <dbReference type="Proteomes" id="UP000093508"/>
    </source>
</evidence>
<name>A0ABX2X576_9FLAO</name>